<evidence type="ECO:0000256" key="13">
    <source>
        <dbReference type="RuleBase" id="RU362091"/>
    </source>
</evidence>
<gene>
    <name evidence="15" type="ORF">CYPRO_1863</name>
</gene>
<dbReference type="RefSeq" id="WP_114984342.1">
    <property type="nucleotide sequence ID" value="NZ_CP027806.1"/>
</dbReference>
<comment type="catalytic activity">
    <reaction evidence="12">
        <text>L-proline(in) + Na(+)(in) = L-proline(out) + Na(+)(out)</text>
        <dbReference type="Rhea" id="RHEA:28967"/>
        <dbReference type="ChEBI" id="CHEBI:29101"/>
        <dbReference type="ChEBI" id="CHEBI:60039"/>
    </reaction>
</comment>
<keyword evidence="10 14" id="KW-0472">Membrane</keyword>
<proteinExistence type="inferred from homology"/>
<protein>
    <recommendedName>
        <fullName evidence="14">Sodium/proline symporter</fullName>
    </recommendedName>
    <alternativeName>
        <fullName evidence="14">Proline permease</fullName>
    </alternativeName>
</protein>
<dbReference type="Proteomes" id="UP000254808">
    <property type="component" value="Chromosome"/>
</dbReference>
<feature type="transmembrane region" description="Helical" evidence="14">
    <location>
        <begin position="78"/>
        <end position="97"/>
    </location>
</feature>
<comment type="similarity">
    <text evidence="2 13">Belongs to the sodium:solute symporter (SSF) (TC 2.A.21) family.</text>
</comment>
<keyword evidence="4 14" id="KW-1003">Cell membrane</keyword>
<dbReference type="PANTHER" id="PTHR48086">
    <property type="entry name" value="SODIUM/PROLINE SYMPORTER-RELATED"/>
    <property type="match status" value="1"/>
</dbReference>
<evidence type="ECO:0000256" key="7">
    <source>
        <dbReference type="ARBA" id="ARBA00022989"/>
    </source>
</evidence>
<evidence type="ECO:0000256" key="8">
    <source>
        <dbReference type="ARBA" id="ARBA00023053"/>
    </source>
</evidence>
<dbReference type="Gene3D" id="1.20.1730.10">
    <property type="entry name" value="Sodium/glucose cotransporter"/>
    <property type="match status" value="1"/>
</dbReference>
<name>A0A345UKW1_9BACT</name>
<evidence type="ECO:0000256" key="9">
    <source>
        <dbReference type="ARBA" id="ARBA00023065"/>
    </source>
</evidence>
<dbReference type="PROSITE" id="PS50283">
    <property type="entry name" value="NA_SOLUT_SYMP_3"/>
    <property type="match status" value="1"/>
</dbReference>
<dbReference type="OrthoDB" id="9814523at2"/>
<evidence type="ECO:0000256" key="10">
    <source>
        <dbReference type="ARBA" id="ARBA00023136"/>
    </source>
</evidence>
<evidence type="ECO:0000256" key="3">
    <source>
        <dbReference type="ARBA" id="ARBA00022448"/>
    </source>
</evidence>
<feature type="transmembrane region" description="Helical" evidence="14">
    <location>
        <begin position="374"/>
        <end position="392"/>
    </location>
</feature>
<reference evidence="15 16" key="1">
    <citation type="submission" date="2018-03" db="EMBL/GenBank/DDBJ databases">
        <title>Phenotypic and genomic properties of Cyclonatronum proteinivorum gen. nov., sp. nov., a haloalkaliphilic bacteroidete from soda lakes possessing Na+-translocating rhodopsin.</title>
        <authorList>
            <person name="Toshchakov S.V."/>
            <person name="Korzhenkov A."/>
            <person name="Samarov N.I."/>
            <person name="Kublanov I.V."/>
            <person name="Muntyan M.S."/>
            <person name="Sorokin D.Y."/>
        </authorList>
    </citation>
    <scope>NUCLEOTIDE SEQUENCE [LARGE SCALE GENOMIC DNA]</scope>
    <source>
        <strain evidence="15 16">Omega</strain>
    </source>
</reference>
<dbReference type="InterPro" id="IPR050277">
    <property type="entry name" value="Sodium:Solute_Symporter"/>
</dbReference>
<feature type="transmembrane region" description="Helical" evidence="14">
    <location>
        <begin position="311"/>
        <end position="336"/>
    </location>
</feature>
<keyword evidence="5 14" id="KW-0812">Transmembrane</keyword>
<feature type="transmembrane region" description="Helical" evidence="14">
    <location>
        <begin position="428"/>
        <end position="446"/>
    </location>
</feature>
<evidence type="ECO:0000256" key="5">
    <source>
        <dbReference type="ARBA" id="ARBA00022692"/>
    </source>
</evidence>
<evidence type="ECO:0000313" key="15">
    <source>
        <dbReference type="EMBL" id="AXJ01113.1"/>
    </source>
</evidence>
<evidence type="ECO:0000256" key="4">
    <source>
        <dbReference type="ARBA" id="ARBA00022475"/>
    </source>
</evidence>
<evidence type="ECO:0000256" key="11">
    <source>
        <dbReference type="ARBA" id="ARBA00023201"/>
    </source>
</evidence>
<comment type="function">
    <text evidence="14">Catalyzes the sodium-dependent uptake of extracellular L-proline.</text>
</comment>
<evidence type="ECO:0000256" key="2">
    <source>
        <dbReference type="ARBA" id="ARBA00006434"/>
    </source>
</evidence>
<feature type="transmembrane region" description="Helical" evidence="14">
    <location>
        <begin position="398"/>
        <end position="421"/>
    </location>
</feature>
<keyword evidence="16" id="KW-1185">Reference proteome</keyword>
<accession>A0A345UKW1</accession>
<dbReference type="PANTHER" id="PTHR48086:SF3">
    <property type="entry name" value="SODIUM_PROLINE SYMPORTER"/>
    <property type="match status" value="1"/>
</dbReference>
<feature type="transmembrane region" description="Helical" evidence="14">
    <location>
        <begin position="48"/>
        <end position="72"/>
    </location>
</feature>
<dbReference type="Pfam" id="PF00474">
    <property type="entry name" value="SSF"/>
    <property type="match status" value="1"/>
</dbReference>
<feature type="transmembrane region" description="Helical" evidence="14">
    <location>
        <begin position="194"/>
        <end position="217"/>
    </location>
</feature>
<dbReference type="KEGG" id="cprv:CYPRO_1863"/>
<evidence type="ECO:0000313" key="16">
    <source>
        <dbReference type="Proteomes" id="UP000254808"/>
    </source>
</evidence>
<dbReference type="NCBIfam" id="TIGR00813">
    <property type="entry name" value="sss"/>
    <property type="match status" value="1"/>
</dbReference>
<feature type="transmembrane region" description="Helical" evidence="14">
    <location>
        <begin position="229"/>
        <end position="249"/>
    </location>
</feature>
<dbReference type="CDD" id="cd11475">
    <property type="entry name" value="SLC5sbd_PutP"/>
    <property type="match status" value="1"/>
</dbReference>
<keyword evidence="7 14" id="KW-1133">Transmembrane helix</keyword>
<keyword evidence="14" id="KW-0029">Amino-acid transport</keyword>
<keyword evidence="9 14" id="KW-0406">Ion transport</keyword>
<evidence type="ECO:0000256" key="1">
    <source>
        <dbReference type="ARBA" id="ARBA00004651"/>
    </source>
</evidence>
<keyword evidence="8 14" id="KW-0915">Sodium</keyword>
<feature type="transmembrane region" description="Helical" evidence="14">
    <location>
        <begin position="163"/>
        <end position="187"/>
    </location>
</feature>
<dbReference type="GO" id="GO:0015824">
    <property type="term" value="P:proline transport"/>
    <property type="evidence" value="ECO:0007669"/>
    <property type="project" value="UniProtKB-UniRule"/>
</dbReference>
<feature type="transmembrane region" description="Helical" evidence="14">
    <location>
        <begin position="6"/>
        <end position="27"/>
    </location>
</feature>
<dbReference type="InterPro" id="IPR011851">
    <property type="entry name" value="Na/Pro_symporter"/>
</dbReference>
<feature type="transmembrane region" description="Helical" evidence="14">
    <location>
        <begin position="270"/>
        <end position="291"/>
    </location>
</feature>
<keyword evidence="11 14" id="KW-0739">Sodium transport</keyword>
<keyword evidence="6 14" id="KW-0769">Symport</keyword>
<organism evidence="15 16">
    <name type="scientific">Cyclonatronum proteinivorum</name>
    <dbReference type="NCBI Taxonomy" id="1457365"/>
    <lineage>
        <taxon>Bacteria</taxon>
        <taxon>Pseudomonadati</taxon>
        <taxon>Balneolota</taxon>
        <taxon>Balneolia</taxon>
        <taxon>Balneolales</taxon>
        <taxon>Cyclonatronaceae</taxon>
        <taxon>Cyclonatronum</taxon>
    </lineage>
</organism>
<sequence length="493" mass="53307">MTVTAEPLAIVSFIAYLILIILIGVYASRFSSQGISEYFVGGRRMNRFVVALSAVVSGRSAWLLLGVTGMAWSVGVQAVWSVMGYIIVEIWLFLYYARRLRRFAEVRNVITIPDFFAERFPAHEKLIRIVLVAIILIFMTGYVSAQFVAGGKTFVSGFGIDPFWGIAITALIVLTYTVVGGFLAVSLTDVLQGFLMLFSLVLLPLLLIVHLGGWAFVAGQLAAFDPLMLDPYALGLGAAIGGLAIGLGSPGNPHIISRYLSIENEAQLKTACMVGTLWNVLMAWGALFTGLAGRVLFPELSMLPEGDTENLFPHIAQTLLHPVFFGVIMASVFAAIMSSADSQLLVAASSLVRDVTEKMLGKGQHIPQERLVRLSRTVVVVLVLVSLFFAWVAQDLVFWLVLFAWAGLGAAIGPTSVLALYWKRTTGAGVVAGMLSGATVTIVWRLTDSLRAISYELIPGFIAGLLITVIVSLLTQPPADAEQQFDLLEGKSE</sequence>
<dbReference type="GO" id="GO:0031402">
    <property type="term" value="F:sodium ion binding"/>
    <property type="evidence" value="ECO:0007669"/>
    <property type="project" value="UniProtKB-UniRule"/>
</dbReference>
<evidence type="ECO:0000256" key="6">
    <source>
        <dbReference type="ARBA" id="ARBA00022847"/>
    </source>
</evidence>
<dbReference type="InterPro" id="IPR001734">
    <property type="entry name" value="Na/solute_symporter"/>
</dbReference>
<evidence type="ECO:0000256" key="14">
    <source>
        <dbReference type="RuleBase" id="RU366012"/>
    </source>
</evidence>
<keyword evidence="3 14" id="KW-0813">Transport</keyword>
<feature type="transmembrane region" description="Helical" evidence="14">
    <location>
        <begin position="452"/>
        <end position="474"/>
    </location>
</feature>
<dbReference type="InterPro" id="IPR038377">
    <property type="entry name" value="Na/Glc_symporter_sf"/>
</dbReference>
<comment type="subcellular location">
    <subcellularLocation>
        <location evidence="1 14">Cell membrane</location>
        <topology evidence="1 14">Multi-pass membrane protein</topology>
    </subcellularLocation>
</comment>
<dbReference type="GO" id="GO:0005886">
    <property type="term" value="C:plasma membrane"/>
    <property type="evidence" value="ECO:0007669"/>
    <property type="project" value="UniProtKB-SubCell"/>
</dbReference>
<dbReference type="GO" id="GO:0005298">
    <property type="term" value="F:proline:sodium symporter activity"/>
    <property type="evidence" value="ECO:0007669"/>
    <property type="project" value="UniProtKB-UniRule"/>
</dbReference>
<dbReference type="AlphaFoldDB" id="A0A345UKW1"/>
<evidence type="ECO:0000256" key="12">
    <source>
        <dbReference type="ARBA" id="ARBA00033708"/>
    </source>
</evidence>
<feature type="transmembrane region" description="Helical" evidence="14">
    <location>
        <begin position="126"/>
        <end position="143"/>
    </location>
</feature>
<dbReference type="EMBL" id="CP027806">
    <property type="protein sequence ID" value="AXJ01113.1"/>
    <property type="molecule type" value="Genomic_DNA"/>
</dbReference>